<dbReference type="STRING" id="572480.Arnit_2878"/>
<proteinExistence type="predicted"/>
<evidence type="ECO:0000313" key="3">
    <source>
        <dbReference type="Proteomes" id="UP000000939"/>
    </source>
</evidence>
<dbReference type="HOGENOM" id="CLU_1988013_0_0_7"/>
<dbReference type="EMBL" id="CP001999">
    <property type="protein sequence ID" value="ADG94526.1"/>
    <property type="molecule type" value="Genomic_DNA"/>
</dbReference>
<keyword evidence="3" id="KW-1185">Reference proteome</keyword>
<reference evidence="2 3" key="1">
    <citation type="journal article" date="2010" name="Stand. Genomic Sci.">
        <title>Complete genome sequence of Arcobacter nitrofigilis type strain (CI).</title>
        <authorList>
            <person name="Pati A."/>
            <person name="Gronow S."/>
            <person name="Lapidus A."/>
            <person name="Copeland A."/>
            <person name="Glavina Del Rio T."/>
            <person name="Nolan M."/>
            <person name="Lucas S."/>
            <person name="Tice H."/>
            <person name="Cheng J.F."/>
            <person name="Han C."/>
            <person name="Chertkov O."/>
            <person name="Bruce D."/>
            <person name="Tapia R."/>
            <person name="Goodwin L."/>
            <person name="Pitluck S."/>
            <person name="Liolios K."/>
            <person name="Ivanova N."/>
            <person name="Mavromatis K."/>
            <person name="Chen A."/>
            <person name="Palaniappan K."/>
            <person name="Land M."/>
            <person name="Hauser L."/>
            <person name="Chang Y.J."/>
            <person name="Jeffries C.D."/>
            <person name="Detter J.C."/>
            <person name="Rohde M."/>
            <person name="Goker M."/>
            <person name="Bristow J."/>
            <person name="Eisen J.A."/>
            <person name="Markowitz V."/>
            <person name="Hugenholtz P."/>
            <person name="Klenk H.P."/>
            <person name="Kyrpides N.C."/>
        </authorList>
    </citation>
    <scope>NUCLEOTIDE SEQUENCE [LARGE SCALE GENOMIC DNA]</scope>
    <source>
        <strain evidence="3">ATCC 33309 / DSM 7299 / CCUG 15893 / LMG 7604 / NCTC 12251 / CI</strain>
    </source>
</reference>
<name>D5V7A6_ARCNC</name>
<dbReference type="OrthoDB" id="5347766at2"/>
<evidence type="ECO:0000256" key="1">
    <source>
        <dbReference type="SAM" id="Coils"/>
    </source>
</evidence>
<protein>
    <submittedName>
        <fullName evidence="2">Uncharacterized protein</fullName>
    </submittedName>
</protein>
<accession>D5V7A6</accession>
<dbReference type="AlphaFoldDB" id="D5V7A6"/>
<evidence type="ECO:0000313" key="2">
    <source>
        <dbReference type="EMBL" id="ADG94526.1"/>
    </source>
</evidence>
<sequence length="134" mass="15869">MIKKLFNLKKSQTDQKLMFKAELLNSISLFEEQIDDLKRNINTTSVDRHGAISDFMILEIHKDSLRREAKKLESQKNFLLSKLTKVNLEIVQLQKEAEQYDYLLKEEKKELYKKLLLAEEEQASEFIQSRYITG</sequence>
<dbReference type="KEGG" id="ant:Arnit_2878"/>
<gene>
    <name evidence="2" type="ordered locus">Arnit_2878</name>
</gene>
<keyword evidence="1" id="KW-0175">Coiled coil</keyword>
<organism evidence="2 3">
    <name type="scientific">Arcobacter nitrofigilis (strain ATCC 33309 / DSM 7299 / CCUG 15893 / LMG 7604 / NCTC 12251 / CI)</name>
    <name type="common">Campylobacter nitrofigilis</name>
    <dbReference type="NCBI Taxonomy" id="572480"/>
    <lineage>
        <taxon>Bacteria</taxon>
        <taxon>Pseudomonadati</taxon>
        <taxon>Campylobacterota</taxon>
        <taxon>Epsilonproteobacteria</taxon>
        <taxon>Campylobacterales</taxon>
        <taxon>Arcobacteraceae</taxon>
        <taxon>Arcobacter</taxon>
    </lineage>
</organism>
<dbReference type="Proteomes" id="UP000000939">
    <property type="component" value="Chromosome"/>
</dbReference>
<dbReference type="RefSeq" id="WP_013136671.1">
    <property type="nucleotide sequence ID" value="NC_014166.1"/>
</dbReference>
<feature type="coiled-coil region" evidence="1">
    <location>
        <begin position="20"/>
        <end position="110"/>
    </location>
</feature>